<proteinExistence type="predicted"/>
<dbReference type="SMART" id="SM00064">
    <property type="entry name" value="FYVE"/>
    <property type="match status" value="1"/>
</dbReference>
<dbReference type="OrthoDB" id="271628at2759"/>
<keyword evidence="7" id="KW-0472">Membrane</keyword>
<feature type="region of interest" description="Disordered" evidence="12">
    <location>
        <begin position="1"/>
        <end position="31"/>
    </location>
</feature>
<dbReference type="PROSITE" id="PS00383">
    <property type="entry name" value="TYR_PHOSPHATASE_1"/>
    <property type="match status" value="1"/>
</dbReference>
<dbReference type="EC" id="3.1.3.95" evidence="2"/>
<evidence type="ECO:0000256" key="6">
    <source>
        <dbReference type="ARBA" id="ARBA00022833"/>
    </source>
</evidence>
<comment type="subcellular location">
    <subcellularLocation>
        <location evidence="1">Membrane</location>
    </subcellularLocation>
</comment>
<reference evidence="15 16" key="1">
    <citation type="journal article" date="2013" name="Curr. Biol.">
        <title>The Genome of the Foraminiferan Reticulomyxa filosa.</title>
        <authorList>
            <person name="Glockner G."/>
            <person name="Hulsmann N."/>
            <person name="Schleicher M."/>
            <person name="Noegel A.A."/>
            <person name="Eichinger L."/>
            <person name="Gallinger C."/>
            <person name="Pawlowski J."/>
            <person name="Sierra R."/>
            <person name="Euteneuer U."/>
            <person name="Pillet L."/>
            <person name="Moustafa A."/>
            <person name="Platzer M."/>
            <person name="Groth M."/>
            <person name="Szafranski K."/>
            <person name="Schliwa M."/>
        </authorList>
    </citation>
    <scope>NUCLEOTIDE SEQUENCE [LARGE SCALE GENOMIC DNA]</scope>
</reference>
<keyword evidence="4 11" id="KW-0863">Zinc-finger</keyword>
<feature type="binding site" evidence="10">
    <location>
        <begin position="403"/>
        <end position="409"/>
    </location>
    <ligand>
        <name>substrate</name>
    </ligand>
</feature>
<dbReference type="Pfam" id="PF01363">
    <property type="entry name" value="FYVE"/>
    <property type="match status" value="1"/>
</dbReference>
<feature type="non-terminal residue" evidence="15">
    <location>
        <position position="1"/>
    </location>
</feature>
<dbReference type="AlphaFoldDB" id="X6M6X4"/>
<feature type="compositionally biased region" description="Low complexity" evidence="12">
    <location>
        <begin position="19"/>
        <end position="29"/>
    </location>
</feature>
<dbReference type="GO" id="GO:0005737">
    <property type="term" value="C:cytoplasm"/>
    <property type="evidence" value="ECO:0007669"/>
    <property type="project" value="TreeGrafter"/>
</dbReference>
<dbReference type="InterPro" id="IPR030564">
    <property type="entry name" value="Myotubularin"/>
</dbReference>
<keyword evidence="5" id="KW-0378">Hydrolase</keyword>
<gene>
    <name evidence="15" type="ORF">RFI_27705</name>
</gene>
<dbReference type="PANTHER" id="PTHR10807:SF128">
    <property type="entry name" value="PHOSPHATIDYLINOSITOL-3,5-BISPHOSPHATE 3-PHOSPHATASE"/>
    <property type="match status" value="1"/>
</dbReference>
<dbReference type="InterPro" id="IPR016130">
    <property type="entry name" value="Tyr_Pase_AS"/>
</dbReference>
<evidence type="ECO:0000256" key="5">
    <source>
        <dbReference type="ARBA" id="ARBA00022801"/>
    </source>
</evidence>
<evidence type="ECO:0000256" key="3">
    <source>
        <dbReference type="ARBA" id="ARBA00022723"/>
    </source>
</evidence>
<organism evidence="15 16">
    <name type="scientific">Reticulomyxa filosa</name>
    <dbReference type="NCBI Taxonomy" id="46433"/>
    <lineage>
        <taxon>Eukaryota</taxon>
        <taxon>Sar</taxon>
        <taxon>Rhizaria</taxon>
        <taxon>Retaria</taxon>
        <taxon>Foraminifera</taxon>
        <taxon>Monothalamids</taxon>
        <taxon>Reticulomyxidae</taxon>
        <taxon>Reticulomyxa</taxon>
    </lineage>
</organism>
<evidence type="ECO:0000313" key="15">
    <source>
        <dbReference type="EMBL" id="ETO09674.1"/>
    </source>
</evidence>
<evidence type="ECO:0000259" key="13">
    <source>
        <dbReference type="PROSITE" id="PS50178"/>
    </source>
</evidence>
<evidence type="ECO:0000256" key="1">
    <source>
        <dbReference type="ARBA" id="ARBA00004370"/>
    </source>
</evidence>
<dbReference type="SUPFAM" id="SSF57903">
    <property type="entry name" value="FYVE/PHD zinc finger"/>
    <property type="match status" value="1"/>
</dbReference>
<dbReference type="InterPro" id="IPR017455">
    <property type="entry name" value="Znf_FYVE-rel"/>
</dbReference>
<keyword evidence="6" id="KW-0862">Zinc</keyword>
<dbReference type="SUPFAM" id="SSF52799">
    <property type="entry name" value="(Phosphotyrosine protein) phosphatases II"/>
    <property type="match status" value="1"/>
</dbReference>
<keyword evidence="16" id="KW-1185">Reference proteome</keyword>
<evidence type="ECO:0000256" key="9">
    <source>
        <dbReference type="PIRSR" id="PIRSR630564-1"/>
    </source>
</evidence>
<dbReference type="PANTHER" id="PTHR10807">
    <property type="entry name" value="MYOTUBULARIN-RELATED"/>
    <property type="match status" value="1"/>
</dbReference>
<dbReference type="InterPro" id="IPR010569">
    <property type="entry name" value="Myotubularin-like_Pase_dom"/>
</dbReference>
<evidence type="ECO:0000256" key="10">
    <source>
        <dbReference type="PIRSR" id="PIRSR630564-2"/>
    </source>
</evidence>
<dbReference type="Gene3D" id="3.30.40.10">
    <property type="entry name" value="Zinc/RING finger domain, C3HC4 (zinc finger)"/>
    <property type="match status" value="1"/>
</dbReference>
<sequence length="637" mass="73546">KRQGENGSSKETPHRWNNTTPTQSPQSSTLDYDGRKKVAITPNQCVQYPVAAETIEILLLQTHWRVNEHDFIGDVILTNFRLLFISKPQQFFMTLMFGSIVTVGKISFYKMPNPIRSDGWDDTSRKGYSSPTASLSSIVDDKLCIVCKDARIIELTIERPVPTTPVMSTQNSEKKVVSKFYRKLKDMALQDKSEMASPTWEDRVLIDKYTEKSVCFMEMYTRIHDHLINDPVTADLPLHNNNDNNNLRLFLTTTTTTTTTMIIIGMCWTGMSSFRDNNASKFRSRSRLAVLSYFHHLTRSTIVRCAQPKRGVFDSESTADKEYFEAIRLTCGANAELVLSFQITYVIFNHKKKKKKKINEQIKRDTEQSHQVGIQTPKNILSGSLLVARRIVETKNFVAVIHCSDGWDRTSQISALSQLLVDPFYRTIRGFIVLIEKEWLAFGHRFMDRNGVLHKPKECSPIFLQFLECVWQVMQQFPNEFEFDEVFLVRLADHHGSNWFGNFLFNSEKERIDRQVSQKSISLWSWPIEPNENYNPDLSAQMLKPMITSASLQLLFTDFFLKHDDLSGQRDYFEKSTTDDTQPSTLTCSDCQLPFTFWRAQHKCRSCNGTFCGKCTVHKLLKNFEKPQRVCDKCSKT</sequence>
<comment type="caution">
    <text evidence="15">The sequence shown here is derived from an EMBL/GenBank/DDBJ whole genome shotgun (WGS) entry which is preliminary data.</text>
</comment>
<name>X6M6X4_RETFI</name>
<evidence type="ECO:0000313" key="16">
    <source>
        <dbReference type="Proteomes" id="UP000023152"/>
    </source>
</evidence>
<dbReference type="PROSITE" id="PS51339">
    <property type="entry name" value="PPASE_MYOTUBULARIN"/>
    <property type="match status" value="1"/>
</dbReference>
<feature type="domain" description="Myotubularin phosphatase" evidence="14">
    <location>
        <begin position="277"/>
        <end position="573"/>
    </location>
</feature>
<keyword evidence="3" id="KW-0479">Metal-binding</keyword>
<evidence type="ECO:0000256" key="8">
    <source>
        <dbReference type="ARBA" id="ARBA00032571"/>
    </source>
</evidence>
<evidence type="ECO:0000256" key="4">
    <source>
        <dbReference type="ARBA" id="ARBA00022771"/>
    </source>
</evidence>
<dbReference type="InterPro" id="IPR029021">
    <property type="entry name" value="Prot-tyrosine_phosphatase-like"/>
</dbReference>
<evidence type="ECO:0000256" key="11">
    <source>
        <dbReference type="PROSITE-ProRule" id="PRU00091"/>
    </source>
</evidence>
<dbReference type="PROSITE" id="PS50178">
    <property type="entry name" value="ZF_FYVE"/>
    <property type="match status" value="1"/>
</dbReference>
<evidence type="ECO:0000256" key="12">
    <source>
        <dbReference type="SAM" id="MobiDB-lite"/>
    </source>
</evidence>
<feature type="domain" description="FYVE-type" evidence="13">
    <location>
        <begin position="582"/>
        <end position="637"/>
    </location>
</feature>
<dbReference type="InterPro" id="IPR000306">
    <property type="entry name" value="Znf_FYVE"/>
</dbReference>
<dbReference type="InterPro" id="IPR011011">
    <property type="entry name" value="Znf_FYVE_PHD"/>
</dbReference>
<feature type="active site" description="Phosphocysteine intermediate" evidence="9">
    <location>
        <position position="403"/>
    </location>
</feature>
<evidence type="ECO:0000256" key="7">
    <source>
        <dbReference type="ARBA" id="ARBA00023136"/>
    </source>
</evidence>
<dbReference type="GO" id="GO:0008270">
    <property type="term" value="F:zinc ion binding"/>
    <property type="evidence" value="ECO:0007669"/>
    <property type="project" value="UniProtKB-KW"/>
</dbReference>
<dbReference type="CDD" id="cd00065">
    <property type="entry name" value="FYVE_like_SF"/>
    <property type="match status" value="1"/>
</dbReference>
<accession>X6M6X4</accession>
<dbReference type="Proteomes" id="UP000023152">
    <property type="component" value="Unassembled WGS sequence"/>
</dbReference>
<feature type="compositionally biased region" description="Polar residues" evidence="12">
    <location>
        <begin position="1"/>
        <end position="18"/>
    </location>
</feature>
<dbReference type="GO" id="GO:0052629">
    <property type="term" value="F:phosphatidylinositol-3,5-bisphosphate 3-phosphatase activity"/>
    <property type="evidence" value="ECO:0007669"/>
    <property type="project" value="UniProtKB-EC"/>
</dbReference>
<evidence type="ECO:0000256" key="2">
    <source>
        <dbReference type="ARBA" id="ARBA00012903"/>
    </source>
</evidence>
<evidence type="ECO:0000259" key="14">
    <source>
        <dbReference type="PROSITE" id="PS51339"/>
    </source>
</evidence>
<dbReference type="GO" id="GO:0016020">
    <property type="term" value="C:membrane"/>
    <property type="evidence" value="ECO:0007669"/>
    <property type="project" value="UniProtKB-SubCell"/>
</dbReference>
<dbReference type="EMBL" id="ASPP01023955">
    <property type="protein sequence ID" value="ETO09674.1"/>
    <property type="molecule type" value="Genomic_DNA"/>
</dbReference>
<dbReference type="Pfam" id="PF06602">
    <property type="entry name" value="Myotub-related"/>
    <property type="match status" value="2"/>
</dbReference>
<dbReference type="InterPro" id="IPR013083">
    <property type="entry name" value="Znf_RING/FYVE/PHD"/>
</dbReference>
<protein>
    <recommendedName>
        <fullName evidence="2">phosphatidylinositol-3,5-bisphosphate 3-phosphatase</fullName>
        <ecNumber evidence="2">3.1.3.95</ecNumber>
    </recommendedName>
    <alternativeName>
        <fullName evidence="8">Phosphatidylinositol-3,5-bisphosphate 3-phosphatase</fullName>
    </alternativeName>
</protein>